<name>A0ABT8JTH0_9BACL</name>
<keyword evidence="1" id="KW-1133">Transmembrane helix</keyword>
<evidence type="ECO:0000313" key="3">
    <source>
        <dbReference type="Proteomes" id="UP001175097"/>
    </source>
</evidence>
<feature type="transmembrane region" description="Helical" evidence="1">
    <location>
        <begin position="79"/>
        <end position="101"/>
    </location>
</feature>
<keyword evidence="3" id="KW-1185">Reference proteome</keyword>
<feature type="transmembrane region" description="Helical" evidence="1">
    <location>
        <begin position="12"/>
        <end position="33"/>
    </location>
</feature>
<sequence>MKSKLAAAAAILYFIFPMSIVLIILIFTPIMFLSDVSTIRTAGFAGPQTGIAMIGICGLFIGISMLVPALRRMYRAIPWLYAFITIFFINVIIANTALMILNKGYEVTNSTRHTIFLILMIVFIIGARLAMSIYFKKRPVTSVEVR</sequence>
<keyword evidence="1" id="KW-0472">Membrane</keyword>
<evidence type="ECO:0000256" key="1">
    <source>
        <dbReference type="SAM" id="Phobius"/>
    </source>
</evidence>
<reference evidence="2" key="1">
    <citation type="submission" date="2023-03" db="EMBL/GenBank/DDBJ databases">
        <title>MT1 and MT2 Draft Genomes of Novel Species.</title>
        <authorList>
            <person name="Venkateswaran K."/>
        </authorList>
    </citation>
    <scope>NUCLEOTIDE SEQUENCE</scope>
    <source>
        <strain evidence="2">F6_3S_P_2</strain>
    </source>
</reference>
<feature type="transmembrane region" description="Helical" evidence="1">
    <location>
        <begin position="45"/>
        <end position="67"/>
    </location>
</feature>
<organism evidence="2 3">
    <name type="scientific">Sporosarcina highlanderae</name>
    <dbReference type="NCBI Taxonomy" id="3035916"/>
    <lineage>
        <taxon>Bacteria</taxon>
        <taxon>Bacillati</taxon>
        <taxon>Bacillota</taxon>
        <taxon>Bacilli</taxon>
        <taxon>Bacillales</taxon>
        <taxon>Caryophanaceae</taxon>
        <taxon>Sporosarcina</taxon>
    </lineage>
</organism>
<comment type="caution">
    <text evidence="2">The sequence shown here is derived from an EMBL/GenBank/DDBJ whole genome shotgun (WGS) entry which is preliminary data.</text>
</comment>
<proteinExistence type="predicted"/>
<dbReference type="RefSeq" id="WP_301244538.1">
    <property type="nucleotide sequence ID" value="NZ_JAROCC010000011.1"/>
</dbReference>
<keyword evidence="1" id="KW-0812">Transmembrane</keyword>
<dbReference type="EMBL" id="JAROCC010000011">
    <property type="protein sequence ID" value="MDN4608463.1"/>
    <property type="molecule type" value="Genomic_DNA"/>
</dbReference>
<feature type="transmembrane region" description="Helical" evidence="1">
    <location>
        <begin position="113"/>
        <end position="131"/>
    </location>
</feature>
<evidence type="ECO:0000313" key="2">
    <source>
        <dbReference type="EMBL" id="MDN4608463.1"/>
    </source>
</evidence>
<accession>A0ABT8JTH0</accession>
<dbReference type="Proteomes" id="UP001175097">
    <property type="component" value="Unassembled WGS sequence"/>
</dbReference>
<protein>
    <submittedName>
        <fullName evidence="2">Uncharacterized protein</fullName>
    </submittedName>
</protein>
<gene>
    <name evidence="2" type="ORF">P5G49_13380</name>
</gene>